<protein>
    <submittedName>
        <fullName evidence="2 3">Uncharacterized protein</fullName>
    </submittedName>
</protein>
<accession>G7IQ98</accession>
<evidence type="ECO:0000256" key="1">
    <source>
        <dbReference type="SAM" id="MobiDB-lite"/>
    </source>
</evidence>
<proteinExistence type="predicted"/>
<keyword evidence="4" id="KW-1185">Reference proteome</keyword>
<reference evidence="3" key="3">
    <citation type="submission" date="2015-04" db="UniProtKB">
        <authorList>
            <consortium name="EnsemblPlants"/>
        </authorList>
    </citation>
    <scope>IDENTIFICATION</scope>
    <source>
        <strain evidence="3">cv. Jemalong A17</strain>
    </source>
</reference>
<gene>
    <name evidence="2" type="ordered locus">MTR_2g040240</name>
</gene>
<evidence type="ECO:0000313" key="3">
    <source>
        <dbReference type="EnsemblPlants" id="AES65511"/>
    </source>
</evidence>
<reference evidence="2 4" key="1">
    <citation type="journal article" date="2011" name="Nature">
        <title>The Medicago genome provides insight into the evolution of rhizobial symbioses.</title>
        <authorList>
            <person name="Young N.D."/>
            <person name="Debelle F."/>
            <person name="Oldroyd G.E."/>
            <person name="Geurts R."/>
            <person name="Cannon S.B."/>
            <person name="Udvardi M.K."/>
            <person name="Benedito V.A."/>
            <person name="Mayer K.F."/>
            <person name="Gouzy J."/>
            <person name="Schoof H."/>
            <person name="Van de Peer Y."/>
            <person name="Proost S."/>
            <person name="Cook D.R."/>
            <person name="Meyers B.C."/>
            <person name="Spannagl M."/>
            <person name="Cheung F."/>
            <person name="De Mita S."/>
            <person name="Krishnakumar V."/>
            <person name="Gundlach H."/>
            <person name="Zhou S."/>
            <person name="Mudge J."/>
            <person name="Bharti A.K."/>
            <person name="Murray J.D."/>
            <person name="Naoumkina M.A."/>
            <person name="Rosen B."/>
            <person name="Silverstein K.A."/>
            <person name="Tang H."/>
            <person name="Rombauts S."/>
            <person name="Zhao P.X."/>
            <person name="Zhou P."/>
            <person name="Barbe V."/>
            <person name="Bardou P."/>
            <person name="Bechner M."/>
            <person name="Bellec A."/>
            <person name="Berger A."/>
            <person name="Berges H."/>
            <person name="Bidwell S."/>
            <person name="Bisseling T."/>
            <person name="Choisne N."/>
            <person name="Couloux A."/>
            <person name="Denny R."/>
            <person name="Deshpande S."/>
            <person name="Dai X."/>
            <person name="Doyle J.J."/>
            <person name="Dudez A.M."/>
            <person name="Farmer A.D."/>
            <person name="Fouteau S."/>
            <person name="Franken C."/>
            <person name="Gibelin C."/>
            <person name="Gish J."/>
            <person name="Goldstein S."/>
            <person name="Gonzalez A.J."/>
            <person name="Green P.J."/>
            <person name="Hallab A."/>
            <person name="Hartog M."/>
            <person name="Hua A."/>
            <person name="Humphray S.J."/>
            <person name="Jeong D.H."/>
            <person name="Jing Y."/>
            <person name="Jocker A."/>
            <person name="Kenton S.M."/>
            <person name="Kim D.J."/>
            <person name="Klee K."/>
            <person name="Lai H."/>
            <person name="Lang C."/>
            <person name="Lin S."/>
            <person name="Macmil S.L."/>
            <person name="Magdelenat G."/>
            <person name="Matthews L."/>
            <person name="McCorrison J."/>
            <person name="Monaghan E.L."/>
            <person name="Mun J.H."/>
            <person name="Najar F.Z."/>
            <person name="Nicholson C."/>
            <person name="Noirot C."/>
            <person name="O'Bleness M."/>
            <person name="Paule C.R."/>
            <person name="Poulain J."/>
            <person name="Prion F."/>
            <person name="Qin B."/>
            <person name="Qu C."/>
            <person name="Retzel E.F."/>
            <person name="Riddle C."/>
            <person name="Sallet E."/>
            <person name="Samain S."/>
            <person name="Samson N."/>
            <person name="Sanders I."/>
            <person name="Saurat O."/>
            <person name="Scarpelli C."/>
            <person name="Schiex T."/>
            <person name="Segurens B."/>
            <person name="Severin A.J."/>
            <person name="Sherrier D.J."/>
            <person name="Shi R."/>
            <person name="Sims S."/>
            <person name="Singer S.R."/>
            <person name="Sinharoy S."/>
            <person name="Sterck L."/>
            <person name="Viollet A."/>
            <person name="Wang B.B."/>
            <person name="Wang K."/>
            <person name="Wang M."/>
            <person name="Wang X."/>
            <person name="Warfsmann J."/>
            <person name="Weissenbach J."/>
            <person name="White D.D."/>
            <person name="White J.D."/>
            <person name="Wiley G.B."/>
            <person name="Wincker P."/>
            <person name="Xing Y."/>
            <person name="Yang L."/>
            <person name="Yao Z."/>
            <person name="Ying F."/>
            <person name="Zhai J."/>
            <person name="Zhou L."/>
            <person name="Zuber A."/>
            <person name="Denarie J."/>
            <person name="Dixon R.A."/>
            <person name="May G.D."/>
            <person name="Schwartz D.C."/>
            <person name="Rogers J."/>
            <person name="Quetier F."/>
            <person name="Town C.D."/>
            <person name="Roe B.A."/>
        </authorList>
    </citation>
    <scope>NUCLEOTIDE SEQUENCE [LARGE SCALE GENOMIC DNA]</scope>
    <source>
        <strain evidence="2">A17</strain>
        <strain evidence="3 4">cv. Jemalong A17</strain>
    </source>
</reference>
<feature type="region of interest" description="Disordered" evidence="1">
    <location>
        <begin position="14"/>
        <end position="92"/>
    </location>
</feature>
<dbReference type="EnsemblPlants" id="AES65511">
    <property type="protein sequence ID" value="AES65511"/>
    <property type="gene ID" value="MTR_2g040240"/>
</dbReference>
<feature type="compositionally biased region" description="Basic and acidic residues" evidence="1">
    <location>
        <begin position="51"/>
        <end position="83"/>
    </location>
</feature>
<reference evidence="2 4" key="2">
    <citation type="journal article" date="2014" name="BMC Genomics">
        <title>An improved genome release (version Mt4.0) for the model legume Medicago truncatula.</title>
        <authorList>
            <person name="Tang H."/>
            <person name="Krishnakumar V."/>
            <person name="Bidwell S."/>
            <person name="Rosen B."/>
            <person name="Chan A."/>
            <person name="Zhou S."/>
            <person name="Gentzbittel L."/>
            <person name="Childs K.L."/>
            <person name="Yandell M."/>
            <person name="Gundlach H."/>
            <person name="Mayer K.F."/>
            <person name="Schwartz D.C."/>
            <person name="Town C.D."/>
        </authorList>
    </citation>
    <scope>GENOME REANNOTATION</scope>
    <source>
        <strain evidence="3 4">cv. Jemalong A17</strain>
    </source>
</reference>
<dbReference type="HOGENOM" id="CLU_1350677_0_0_1"/>
<name>G7IQ98_MEDTR</name>
<dbReference type="EMBL" id="CM001218">
    <property type="protein sequence ID" value="AES65511.1"/>
    <property type="molecule type" value="Genomic_DNA"/>
</dbReference>
<sequence length="203" mass="23350">MILILKRIVEVEGRIKEKHESQKRRAEHSYSSDDSDVEKDGRSRRIKEKHRGTPDGSEHAEIDVRQQNREKPSYHRSDKSSNHREKHKLRKRSKNLLHHESVVYQLHDRSSFSQAPSLQSVFEKADFKATIFNQAAGTCTVLGWPLTVSTHFVDEIALGSQVSSSHATAETNPSSLVESKWVATLIFNECKWYLVHVSFDIIF</sequence>
<dbReference type="AlphaFoldDB" id="G7IQ98"/>
<evidence type="ECO:0000313" key="4">
    <source>
        <dbReference type="Proteomes" id="UP000002051"/>
    </source>
</evidence>
<dbReference type="Proteomes" id="UP000002051">
    <property type="component" value="Chromosome 2"/>
</dbReference>
<organism evidence="2 4">
    <name type="scientific">Medicago truncatula</name>
    <name type="common">Barrel medic</name>
    <name type="synonym">Medicago tribuloides</name>
    <dbReference type="NCBI Taxonomy" id="3880"/>
    <lineage>
        <taxon>Eukaryota</taxon>
        <taxon>Viridiplantae</taxon>
        <taxon>Streptophyta</taxon>
        <taxon>Embryophyta</taxon>
        <taxon>Tracheophyta</taxon>
        <taxon>Spermatophyta</taxon>
        <taxon>Magnoliopsida</taxon>
        <taxon>eudicotyledons</taxon>
        <taxon>Gunneridae</taxon>
        <taxon>Pentapetalae</taxon>
        <taxon>rosids</taxon>
        <taxon>fabids</taxon>
        <taxon>Fabales</taxon>
        <taxon>Fabaceae</taxon>
        <taxon>Papilionoideae</taxon>
        <taxon>50 kb inversion clade</taxon>
        <taxon>NPAAA clade</taxon>
        <taxon>Hologalegina</taxon>
        <taxon>IRL clade</taxon>
        <taxon>Trifolieae</taxon>
        <taxon>Medicago</taxon>
    </lineage>
</organism>
<feature type="compositionally biased region" description="Basic and acidic residues" evidence="1">
    <location>
        <begin position="14"/>
        <end position="31"/>
    </location>
</feature>
<dbReference type="PaxDb" id="3880-AES65511"/>
<evidence type="ECO:0000313" key="2">
    <source>
        <dbReference type="EMBL" id="AES65511.1"/>
    </source>
</evidence>